<dbReference type="EMBL" id="JBHSKJ010000001">
    <property type="protein sequence ID" value="MFC5143471.1"/>
    <property type="molecule type" value="Genomic_DNA"/>
</dbReference>
<dbReference type="InterPro" id="IPR025161">
    <property type="entry name" value="IS402-like_dom"/>
</dbReference>
<evidence type="ECO:0000313" key="4">
    <source>
        <dbReference type="Proteomes" id="UP001596222"/>
    </source>
</evidence>
<feature type="domain" description="Insertion element IS402-like" evidence="2">
    <location>
        <begin position="6"/>
        <end position="60"/>
    </location>
</feature>
<gene>
    <name evidence="3" type="ORF">ACFPP6_01985</name>
</gene>
<protein>
    <submittedName>
        <fullName evidence="3">Transposase</fullName>
    </submittedName>
</protein>
<sequence length="159" mass="17029">MRRGDLADAEWERLRPFLPVSNGHCGRWREHRQVIDGILHRVRIGVQWRDLPERSGPGRTPGKSTDTVSRTVAPSGSGEQMSRGAGGASISGTATTQHPRRSRGASCPLAPTGTSCSARSASSRPGSRQRIRSRPPASVTVASVTRAIGVRPTTVSTRN</sequence>
<comment type="caution">
    <text evidence="3">The sequence shown here is derived from an EMBL/GenBank/DDBJ whole genome shotgun (WGS) entry which is preliminary data.</text>
</comment>
<dbReference type="Pfam" id="PF13340">
    <property type="entry name" value="DUF4096"/>
    <property type="match status" value="1"/>
</dbReference>
<evidence type="ECO:0000256" key="1">
    <source>
        <dbReference type="SAM" id="MobiDB-lite"/>
    </source>
</evidence>
<dbReference type="RefSeq" id="WP_382036324.1">
    <property type="nucleotide sequence ID" value="NZ_JBHSKJ010000001.1"/>
</dbReference>
<feature type="compositionally biased region" description="Polar residues" evidence="1">
    <location>
        <begin position="62"/>
        <end position="80"/>
    </location>
</feature>
<proteinExistence type="predicted"/>
<feature type="region of interest" description="Disordered" evidence="1">
    <location>
        <begin position="50"/>
        <end position="145"/>
    </location>
</feature>
<dbReference type="Proteomes" id="UP001596222">
    <property type="component" value="Unassembled WGS sequence"/>
</dbReference>
<reference evidence="4" key="1">
    <citation type="journal article" date="2019" name="Int. J. Syst. Evol. Microbiol.">
        <title>The Global Catalogue of Microorganisms (GCM) 10K type strain sequencing project: providing services to taxonomists for standard genome sequencing and annotation.</title>
        <authorList>
            <consortium name="The Broad Institute Genomics Platform"/>
            <consortium name="The Broad Institute Genome Sequencing Center for Infectious Disease"/>
            <person name="Wu L."/>
            <person name="Ma J."/>
        </authorList>
    </citation>
    <scope>NUCLEOTIDE SEQUENCE [LARGE SCALE GENOMIC DNA]</scope>
    <source>
        <strain evidence="4">CGMCC 4.1641</strain>
    </source>
</reference>
<name>A0ABV9ZPY2_9ACTN</name>
<feature type="compositionally biased region" description="Low complexity" evidence="1">
    <location>
        <begin position="115"/>
        <end position="126"/>
    </location>
</feature>
<dbReference type="PANTHER" id="PTHR46637">
    <property type="entry name" value="TIS1421-TRANSPOSASE PROTEIN A"/>
    <property type="match status" value="1"/>
</dbReference>
<keyword evidence="4" id="KW-1185">Reference proteome</keyword>
<evidence type="ECO:0000259" key="2">
    <source>
        <dbReference type="Pfam" id="PF13340"/>
    </source>
</evidence>
<dbReference type="PANTHER" id="PTHR46637:SF1">
    <property type="entry name" value="BLL5188 PROTEIN"/>
    <property type="match status" value="1"/>
</dbReference>
<dbReference type="InterPro" id="IPR052909">
    <property type="entry name" value="Transposase_6_like"/>
</dbReference>
<evidence type="ECO:0000313" key="3">
    <source>
        <dbReference type="EMBL" id="MFC5143471.1"/>
    </source>
</evidence>
<accession>A0ABV9ZPY2</accession>
<organism evidence="3 4">
    <name type="scientific">Streptomyces aureoversilis</name>
    <dbReference type="NCBI Taxonomy" id="67277"/>
    <lineage>
        <taxon>Bacteria</taxon>
        <taxon>Bacillati</taxon>
        <taxon>Actinomycetota</taxon>
        <taxon>Actinomycetes</taxon>
        <taxon>Kitasatosporales</taxon>
        <taxon>Streptomycetaceae</taxon>
        <taxon>Streptomyces</taxon>
    </lineage>
</organism>